<dbReference type="InterPro" id="IPR027417">
    <property type="entry name" value="P-loop_NTPase"/>
</dbReference>
<feature type="compositionally biased region" description="Polar residues" evidence="1">
    <location>
        <begin position="1"/>
        <end position="13"/>
    </location>
</feature>
<protein>
    <submittedName>
        <fullName evidence="2">Uncharacterized protein</fullName>
    </submittedName>
</protein>
<proteinExistence type="predicted"/>
<dbReference type="SUPFAM" id="SSF52540">
    <property type="entry name" value="P-loop containing nucleoside triphosphate hydrolases"/>
    <property type="match status" value="1"/>
</dbReference>
<feature type="region of interest" description="Disordered" evidence="1">
    <location>
        <begin position="220"/>
        <end position="270"/>
    </location>
</feature>
<comment type="caution">
    <text evidence="2">The sequence shown here is derived from an EMBL/GenBank/DDBJ whole genome shotgun (WGS) entry which is preliminary data.</text>
</comment>
<sequence>MMNNTTSYDSSTNKRIRNPSHAQSLAQDAVQSCYNKPSVSLHQNLEYRTIIGLGPGRSGSKSLCELLSFQTNVVYCEHEMIVPRLFPRSRSGHIVVSSARNPEGGEELHETEVVVNQQNKQQQQCQPRNKQVKGSWGADRRLEWDVPKLARGEPSRSDEDEALWRVLRLLEQRHAFDGWVNDYHHGSKCVDNNDNVNIDKGKPKKLGTKGWREYNNAANSFSQSSSDVTNESIATQQQEQVHPTPANNQRNDSSIHKPNSNSSKPPAHVSEASTPVIATVSSVGLAYAHEYIALNPAVKILILLRPCEEVVASFMTKSRGRNHWQKHTHCINKEAVKVQRDKTWDNAFPNMSNDECHLVMSATTAIDNSTPTPTSTNEQHHRPEKIWAIRAYCKLYNEVANQLKQHYPDNVRVYDMHSALNDADVQFELLSWCGFDKPVVDTCLHLNKKK</sequence>
<keyword evidence="3" id="KW-1185">Reference proteome</keyword>
<dbReference type="Proteomes" id="UP001224775">
    <property type="component" value="Unassembled WGS sequence"/>
</dbReference>
<organism evidence="2 3">
    <name type="scientific">Skeletonema marinoi</name>
    <dbReference type="NCBI Taxonomy" id="267567"/>
    <lineage>
        <taxon>Eukaryota</taxon>
        <taxon>Sar</taxon>
        <taxon>Stramenopiles</taxon>
        <taxon>Ochrophyta</taxon>
        <taxon>Bacillariophyta</taxon>
        <taxon>Coscinodiscophyceae</taxon>
        <taxon>Thalassiosirophycidae</taxon>
        <taxon>Thalassiosirales</taxon>
        <taxon>Skeletonemataceae</taxon>
        <taxon>Skeletonema</taxon>
        <taxon>Skeletonema marinoi-dohrnii complex</taxon>
    </lineage>
</organism>
<dbReference type="EMBL" id="JATAAI010000015">
    <property type="protein sequence ID" value="KAK1740735.1"/>
    <property type="molecule type" value="Genomic_DNA"/>
</dbReference>
<name>A0AAD8Y937_9STRA</name>
<evidence type="ECO:0000256" key="1">
    <source>
        <dbReference type="SAM" id="MobiDB-lite"/>
    </source>
</evidence>
<feature type="region of interest" description="Disordered" evidence="1">
    <location>
        <begin position="191"/>
        <end position="210"/>
    </location>
</feature>
<dbReference type="AlphaFoldDB" id="A0AAD8Y937"/>
<gene>
    <name evidence="2" type="ORF">QTG54_008830</name>
</gene>
<reference evidence="2" key="1">
    <citation type="submission" date="2023-06" db="EMBL/GenBank/DDBJ databases">
        <title>Survivors Of The Sea: Transcriptome response of Skeletonema marinoi to long-term dormancy.</title>
        <authorList>
            <person name="Pinder M.I.M."/>
            <person name="Kourtchenko O."/>
            <person name="Robertson E.K."/>
            <person name="Larsson T."/>
            <person name="Maumus F."/>
            <person name="Osuna-Cruz C.M."/>
            <person name="Vancaester E."/>
            <person name="Stenow R."/>
            <person name="Vandepoele K."/>
            <person name="Ploug H."/>
            <person name="Bruchert V."/>
            <person name="Godhe A."/>
            <person name="Topel M."/>
        </authorList>
    </citation>
    <scope>NUCLEOTIDE SEQUENCE</scope>
    <source>
        <strain evidence="2">R05AC</strain>
    </source>
</reference>
<feature type="region of interest" description="Disordered" evidence="1">
    <location>
        <begin position="1"/>
        <end position="21"/>
    </location>
</feature>
<feature type="compositionally biased region" description="Polar residues" evidence="1">
    <location>
        <begin position="227"/>
        <end position="264"/>
    </location>
</feature>
<accession>A0AAD8Y937</accession>
<dbReference type="Gene3D" id="3.40.50.300">
    <property type="entry name" value="P-loop containing nucleotide triphosphate hydrolases"/>
    <property type="match status" value="1"/>
</dbReference>
<evidence type="ECO:0000313" key="2">
    <source>
        <dbReference type="EMBL" id="KAK1740735.1"/>
    </source>
</evidence>
<evidence type="ECO:0000313" key="3">
    <source>
        <dbReference type="Proteomes" id="UP001224775"/>
    </source>
</evidence>